<dbReference type="InterPro" id="IPR017969">
    <property type="entry name" value="Heavy-metal-associated_CS"/>
</dbReference>
<organism evidence="4 5">
    <name type="scientific">Actinotalea ferrariae CF5-4</name>
    <dbReference type="NCBI Taxonomy" id="948458"/>
    <lineage>
        <taxon>Bacteria</taxon>
        <taxon>Bacillati</taxon>
        <taxon>Actinomycetota</taxon>
        <taxon>Actinomycetes</taxon>
        <taxon>Micrococcales</taxon>
        <taxon>Cellulomonadaceae</taxon>
        <taxon>Actinotalea</taxon>
    </lineage>
</organism>
<evidence type="ECO:0000259" key="3">
    <source>
        <dbReference type="PROSITE" id="PS50846"/>
    </source>
</evidence>
<dbReference type="SUPFAM" id="SSF49503">
    <property type="entry name" value="Cupredoxins"/>
    <property type="match status" value="1"/>
</dbReference>
<protein>
    <recommendedName>
        <fullName evidence="3">HMA domain-containing protein</fullName>
    </recommendedName>
</protein>
<dbReference type="PANTHER" id="PTHR42208">
    <property type="entry name" value="HEAVY METAL TRANSPORTER-RELATED"/>
    <property type="match status" value="1"/>
</dbReference>
<dbReference type="PROSITE" id="PS50846">
    <property type="entry name" value="HMA_2"/>
    <property type="match status" value="1"/>
</dbReference>
<dbReference type="Pfam" id="PF13386">
    <property type="entry name" value="DsbD_2"/>
    <property type="match status" value="1"/>
</dbReference>
<keyword evidence="5" id="KW-1185">Reference proteome</keyword>
<keyword evidence="1" id="KW-0479">Metal-binding</keyword>
<feature type="transmembrane region" description="Helical" evidence="2">
    <location>
        <begin position="319"/>
        <end position="344"/>
    </location>
</feature>
<comment type="caution">
    <text evidence="4">The sequence shown here is derived from an EMBL/GenBank/DDBJ whole genome shotgun (WGS) entry which is preliminary data.</text>
</comment>
<feature type="transmembrane region" description="Helical" evidence="2">
    <location>
        <begin position="166"/>
        <end position="190"/>
    </location>
</feature>
<feature type="domain" description="HMA" evidence="3">
    <location>
        <begin position="2"/>
        <end position="67"/>
    </location>
</feature>
<accession>A0A021VPW1</accession>
<dbReference type="InterPro" id="IPR039447">
    <property type="entry name" value="UreH-like_TM_dom"/>
</dbReference>
<dbReference type="Gene3D" id="2.60.40.420">
    <property type="entry name" value="Cupredoxins - blue copper proteins"/>
    <property type="match status" value="1"/>
</dbReference>
<evidence type="ECO:0000313" key="4">
    <source>
        <dbReference type="EMBL" id="EYR62075.1"/>
    </source>
</evidence>
<name>A0A021VPW1_9CELL</name>
<feature type="transmembrane region" description="Helical" evidence="2">
    <location>
        <begin position="119"/>
        <end position="145"/>
    </location>
</feature>
<dbReference type="Proteomes" id="UP000019753">
    <property type="component" value="Unassembled WGS sequence"/>
</dbReference>
<dbReference type="InterPro" id="IPR036163">
    <property type="entry name" value="HMA_dom_sf"/>
</dbReference>
<evidence type="ECO:0000256" key="1">
    <source>
        <dbReference type="ARBA" id="ARBA00022723"/>
    </source>
</evidence>
<keyword evidence="2" id="KW-0472">Membrane</keyword>
<dbReference type="InterPro" id="IPR008972">
    <property type="entry name" value="Cupredoxin"/>
</dbReference>
<dbReference type="Gene3D" id="3.30.70.100">
    <property type="match status" value="1"/>
</dbReference>
<gene>
    <name evidence="4" type="ORF">N866_12110</name>
</gene>
<dbReference type="CDD" id="cd00371">
    <property type="entry name" value="HMA"/>
    <property type="match status" value="1"/>
</dbReference>
<reference evidence="4 5" key="1">
    <citation type="submission" date="2014-01" db="EMBL/GenBank/DDBJ databases">
        <title>Actinotalea ferrariae CF5-4.</title>
        <authorList>
            <person name="Chen F."/>
            <person name="Li Y."/>
            <person name="Wang G."/>
        </authorList>
    </citation>
    <scope>NUCLEOTIDE SEQUENCE [LARGE SCALE GENOMIC DNA]</scope>
    <source>
        <strain evidence="4 5">CF5-4</strain>
    </source>
</reference>
<feature type="transmembrane region" description="Helical" evidence="2">
    <location>
        <begin position="252"/>
        <end position="273"/>
    </location>
</feature>
<sequence length="461" mass="47167">MAVIDLPVKGMTCQACEVRISKALLTVPGVLRVKVSVRRGIARVHTDAHIPRSRLHKAVQRAGYEPGRDEKEWVTGDRAVWRDVLVAVGVLAGLGLALQASGLIDLAGQVGTLASSGSLVMVAVLGIAAGLSTCMALVGGLVLAVSARHAELHPGASTGQRLRPHVAFNVGRVVGFGLLGALVGLAGSAFTLSGRALAVMMVVVSLVMASVGLKLTSLSPRLSRGGTLTLPPALMRVLRLDRADGRYSDGRSALLGAGTFLLPCGFTQSVQVYAMSTGSPARAALIMSLFALGTLPGLLGIGGLTAAVRGATATRFFRFAGVAVLAFAGINLSGAAAVLVPALMATPAAAATSAQDGLSANVELEGDIQVLKTTQVGTGYEPASATVYVGTEVRWEIDSVAVSCAASLYSPDLGIEPMVLEPGLNVLTFTPSQTGTLRYSCGMGMYWGSITVIDDPATAAP</sequence>
<keyword evidence="2" id="KW-1133">Transmembrane helix</keyword>
<proteinExistence type="predicted"/>
<dbReference type="Pfam" id="PF00403">
    <property type="entry name" value="HMA"/>
    <property type="match status" value="1"/>
</dbReference>
<dbReference type="PANTHER" id="PTHR42208:SF1">
    <property type="entry name" value="HEAVY METAL TRANSPORTER"/>
    <property type="match status" value="1"/>
</dbReference>
<dbReference type="AlphaFoldDB" id="A0A021VPW1"/>
<dbReference type="InterPro" id="IPR006121">
    <property type="entry name" value="HMA_dom"/>
</dbReference>
<dbReference type="EMBL" id="AXCW01000340">
    <property type="protein sequence ID" value="EYR62075.1"/>
    <property type="molecule type" value="Genomic_DNA"/>
</dbReference>
<dbReference type="PROSITE" id="PS01047">
    <property type="entry name" value="HMA_1"/>
    <property type="match status" value="1"/>
</dbReference>
<feature type="transmembrane region" description="Helical" evidence="2">
    <location>
        <begin position="285"/>
        <end position="307"/>
    </location>
</feature>
<feature type="transmembrane region" description="Helical" evidence="2">
    <location>
        <begin position="84"/>
        <end position="107"/>
    </location>
</feature>
<feature type="transmembrane region" description="Helical" evidence="2">
    <location>
        <begin position="196"/>
        <end position="215"/>
    </location>
</feature>
<evidence type="ECO:0000256" key="2">
    <source>
        <dbReference type="SAM" id="Phobius"/>
    </source>
</evidence>
<dbReference type="GO" id="GO:0046872">
    <property type="term" value="F:metal ion binding"/>
    <property type="evidence" value="ECO:0007669"/>
    <property type="project" value="UniProtKB-KW"/>
</dbReference>
<evidence type="ECO:0000313" key="5">
    <source>
        <dbReference type="Proteomes" id="UP000019753"/>
    </source>
</evidence>
<keyword evidence="2" id="KW-0812">Transmembrane</keyword>
<dbReference type="SUPFAM" id="SSF55008">
    <property type="entry name" value="HMA, heavy metal-associated domain"/>
    <property type="match status" value="1"/>
</dbReference>
<dbReference type="OrthoDB" id="5502616at2"/>